<proteinExistence type="predicted"/>
<gene>
    <name evidence="2" type="ORF">D915_004319</name>
</gene>
<evidence type="ECO:0000313" key="2">
    <source>
        <dbReference type="EMBL" id="THD24604.1"/>
    </source>
</evidence>
<evidence type="ECO:0000313" key="3">
    <source>
        <dbReference type="Proteomes" id="UP000230066"/>
    </source>
</evidence>
<feature type="compositionally biased region" description="Basic and acidic residues" evidence="1">
    <location>
        <begin position="88"/>
        <end position="101"/>
    </location>
</feature>
<evidence type="ECO:0000256" key="1">
    <source>
        <dbReference type="SAM" id="MobiDB-lite"/>
    </source>
</evidence>
<dbReference type="Proteomes" id="UP000230066">
    <property type="component" value="Unassembled WGS sequence"/>
</dbReference>
<comment type="caution">
    <text evidence="2">The sequence shown here is derived from an EMBL/GenBank/DDBJ whole genome shotgun (WGS) entry which is preliminary data.</text>
</comment>
<feature type="compositionally biased region" description="Acidic residues" evidence="1">
    <location>
        <begin position="40"/>
        <end position="66"/>
    </location>
</feature>
<feature type="region of interest" description="Disordered" evidence="1">
    <location>
        <begin position="37"/>
        <end position="108"/>
    </location>
</feature>
<reference evidence="2" key="1">
    <citation type="submission" date="2019-03" db="EMBL/GenBank/DDBJ databases">
        <title>Improved annotation for the trematode Fasciola hepatica.</title>
        <authorList>
            <person name="Choi Y.-J."/>
            <person name="Martin J."/>
            <person name="Mitreva M."/>
        </authorList>
    </citation>
    <scope>NUCLEOTIDE SEQUENCE [LARGE SCALE GENOMIC DNA]</scope>
</reference>
<keyword evidence="3" id="KW-1185">Reference proteome</keyword>
<protein>
    <submittedName>
        <fullName evidence="2">Uncharacterized protein</fullName>
    </submittedName>
</protein>
<organism evidence="2 3">
    <name type="scientific">Fasciola hepatica</name>
    <name type="common">Liver fluke</name>
    <dbReference type="NCBI Taxonomy" id="6192"/>
    <lineage>
        <taxon>Eukaryota</taxon>
        <taxon>Metazoa</taxon>
        <taxon>Spiralia</taxon>
        <taxon>Lophotrochozoa</taxon>
        <taxon>Platyhelminthes</taxon>
        <taxon>Trematoda</taxon>
        <taxon>Digenea</taxon>
        <taxon>Plagiorchiida</taxon>
        <taxon>Echinostomata</taxon>
        <taxon>Echinostomatoidea</taxon>
        <taxon>Fasciolidae</taxon>
        <taxon>Fasciola</taxon>
    </lineage>
</organism>
<name>A0A4E0REA3_FASHE</name>
<accession>A0A4E0REA3</accession>
<sequence>MQKPSVLFSCRTVKSFSYQRLSPFQVITGIVEQATFIQGNDEDGDGDDDDDDNVDGDICSDNDDNNDLYVGNESEVSDKEGDEDYDVDDPHADDHGDGGSEKDDEVGD</sequence>
<dbReference type="AlphaFoldDB" id="A0A4E0REA3"/>
<dbReference type="EMBL" id="JXXN02001518">
    <property type="protein sequence ID" value="THD24604.1"/>
    <property type="molecule type" value="Genomic_DNA"/>
</dbReference>